<feature type="signal peptide" evidence="2">
    <location>
        <begin position="1"/>
        <end position="32"/>
    </location>
</feature>
<feature type="compositionally biased region" description="Basic residues" evidence="1">
    <location>
        <begin position="67"/>
        <end position="78"/>
    </location>
</feature>
<protein>
    <submittedName>
        <fullName evidence="3">Transglutaminase-like cysteine proteinase BTLCP</fullName>
    </submittedName>
</protein>
<keyword evidence="2" id="KW-0732">Signal</keyword>
<gene>
    <name evidence="3" type="ORF">SAMN02745161_1671</name>
</gene>
<evidence type="ECO:0000313" key="4">
    <source>
        <dbReference type="Proteomes" id="UP000184694"/>
    </source>
</evidence>
<evidence type="ECO:0000256" key="2">
    <source>
        <dbReference type="SAM" id="SignalP"/>
    </source>
</evidence>
<dbReference type="AlphaFoldDB" id="A0A1N6GLE6"/>
<dbReference type="PANTHER" id="PTHR39327">
    <property type="match status" value="1"/>
</dbReference>
<keyword evidence="4" id="KW-1185">Reference proteome</keyword>
<accession>A0A1N6GLE6</accession>
<name>A0A1N6GLE6_9BACT</name>
<reference evidence="4" key="1">
    <citation type="submission" date="2016-11" db="EMBL/GenBank/DDBJ databases">
        <authorList>
            <person name="Varghese N."/>
            <person name="Submissions S."/>
        </authorList>
    </citation>
    <scope>NUCLEOTIDE SEQUENCE [LARGE SCALE GENOMIC DNA]</scope>
    <source>
        <strain evidence="4">DSM 17456</strain>
    </source>
</reference>
<dbReference type="STRING" id="1121457.SAMN02745161_1671"/>
<evidence type="ECO:0000313" key="3">
    <source>
        <dbReference type="EMBL" id="SIO08307.1"/>
    </source>
</evidence>
<dbReference type="SUPFAM" id="SSF54001">
    <property type="entry name" value="Cysteine proteinases"/>
    <property type="match status" value="1"/>
</dbReference>
<feature type="region of interest" description="Disordered" evidence="1">
    <location>
        <begin position="34"/>
        <end position="89"/>
    </location>
</feature>
<dbReference type="InterPro" id="IPR010319">
    <property type="entry name" value="Transglutaminase-like_Cys_pept"/>
</dbReference>
<evidence type="ECO:0000256" key="1">
    <source>
        <dbReference type="SAM" id="MobiDB-lite"/>
    </source>
</evidence>
<dbReference type="Gene3D" id="3.10.620.30">
    <property type="match status" value="1"/>
</dbReference>
<dbReference type="EMBL" id="FSRG01000005">
    <property type="protein sequence ID" value="SIO08307.1"/>
    <property type="molecule type" value="Genomic_DNA"/>
</dbReference>
<dbReference type="InterPro" id="IPR038765">
    <property type="entry name" value="Papain-like_cys_pep_sf"/>
</dbReference>
<dbReference type="Proteomes" id="UP000184694">
    <property type="component" value="Unassembled WGS sequence"/>
</dbReference>
<feature type="chain" id="PRO_5012161590" evidence="2">
    <location>
        <begin position="33"/>
        <end position="288"/>
    </location>
</feature>
<organism evidence="3 4">
    <name type="scientific">Halodesulfovibrio marinisediminis DSM 17456</name>
    <dbReference type="NCBI Taxonomy" id="1121457"/>
    <lineage>
        <taxon>Bacteria</taxon>
        <taxon>Pseudomonadati</taxon>
        <taxon>Thermodesulfobacteriota</taxon>
        <taxon>Desulfovibrionia</taxon>
        <taxon>Desulfovibrionales</taxon>
        <taxon>Desulfovibrionaceae</taxon>
        <taxon>Halodesulfovibrio</taxon>
    </lineage>
</organism>
<dbReference type="Pfam" id="PF06035">
    <property type="entry name" value="Peptidase_C93"/>
    <property type="match status" value="1"/>
</dbReference>
<dbReference type="PANTHER" id="PTHR39327:SF1">
    <property type="entry name" value="BLR5470 PROTEIN"/>
    <property type="match status" value="1"/>
</dbReference>
<proteinExistence type="predicted"/>
<sequence length="288" mass="33262">MRHWKHSTICCVTLVCIVCCFFLATQCLQASAESKTNKSRPKISTKGASLSKGKKKSAFRMLFKPPPVKKTRPKRQKKAAPSTGPLKDKNGKIRLFRTMELRGKNKTLARWQRIVDKMAAHKQLFLSNSLPTSGKNQRKRWKEFKSTINSAPRMQQLRKVNAYFNKWPYRLDKENWGKREYWASPPEFVTRSGDCEDYAIAKYYALRELGIPASSMRIVALMDNIRRLGHAVLVVYHDGDAWVLDNQTKLVLSHSKFSHYVPQFSVNETNRWAHIPVKKNQPASKPKK</sequence>